<feature type="domain" description="HNH nuclease" evidence="1">
    <location>
        <begin position="17"/>
        <end position="73"/>
    </location>
</feature>
<dbReference type="RefSeq" id="WP_004646160.1">
    <property type="nucleotide sequence ID" value="NZ_KI530561.1"/>
</dbReference>
<reference evidence="2 3" key="1">
    <citation type="submission" date="2013-10" db="EMBL/GenBank/DDBJ databases">
        <title>The Genome Sequence of Acinetobacter lwoffii NIPH 512.</title>
        <authorList>
            <consortium name="The Broad Institute Genomics Platform"/>
            <consortium name="The Broad Institute Genome Sequencing Center for Infectious Disease"/>
            <person name="Cerqueira G."/>
            <person name="Feldgarden M."/>
            <person name="Courvalin P."/>
            <person name="Grillot-Courvalin C."/>
            <person name="Clermont D."/>
            <person name="Rocha E."/>
            <person name="Yoon E.-J."/>
            <person name="Nemec A."/>
            <person name="Young S.K."/>
            <person name="Zeng Q."/>
            <person name="Gargeya S."/>
            <person name="Fitzgerald M."/>
            <person name="Abouelleil A."/>
            <person name="Alvarado L."/>
            <person name="Berlin A.M."/>
            <person name="Chapman S.B."/>
            <person name="Gainer-Dewar J."/>
            <person name="Goldberg J."/>
            <person name="Gnerre S."/>
            <person name="Griggs A."/>
            <person name="Gujja S."/>
            <person name="Hansen M."/>
            <person name="Howarth C."/>
            <person name="Imamovic A."/>
            <person name="Ireland A."/>
            <person name="Larimer J."/>
            <person name="McCowan C."/>
            <person name="Murphy C."/>
            <person name="Pearson M."/>
            <person name="Poon T.W."/>
            <person name="Priest M."/>
            <person name="Roberts A."/>
            <person name="Saif S."/>
            <person name="Shea T."/>
            <person name="Sykes S."/>
            <person name="Wortman J."/>
            <person name="Nusbaum C."/>
            <person name="Birren B."/>
        </authorList>
    </citation>
    <scope>NUCLEOTIDE SEQUENCE [LARGE SCALE GENOMIC DNA]</scope>
    <source>
        <strain evidence="2 3">NIPH 512</strain>
    </source>
</reference>
<evidence type="ECO:0000259" key="1">
    <source>
        <dbReference type="SMART" id="SM00507"/>
    </source>
</evidence>
<dbReference type="CDD" id="cd00085">
    <property type="entry name" value="HNHc"/>
    <property type="match status" value="1"/>
</dbReference>
<name>A0ABN0PYQ4_ACILW</name>
<accession>A0ABN0PYQ4</accession>
<keyword evidence="3" id="KW-1185">Reference proteome</keyword>
<evidence type="ECO:0000313" key="2">
    <source>
        <dbReference type="EMBL" id="ESJ95349.1"/>
    </source>
</evidence>
<dbReference type="Pfam" id="PF01844">
    <property type="entry name" value="HNH"/>
    <property type="match status" value="1"/>
</dbReference>
<protein>
    <recommendedName>
        <fullName evidence="1">HNH nuclease domain-containing protein</fullName>
    </recommendedName>
</protein>
<proteinExistence type="predicted"/>
<dbReference type="InterPro" id="IPR003615">
    <property type="entry name" value="HNH_nuc"/>
</dbReference>
<sequence>MASLYLNRLSVNEREKLINDLHLTQKGQCFICEKPIDLVIHSDSIDIDHVIPSAHNGKDDPSNFAVTHASCNRSKQASNLEVARILQRFKQLKEDLQQDNKVPNLAHILDKANGGKHEISFKIEGDTIQFSLSSIGDEKIYQLPLYQDDLSAFKYFFAKMPIEYLHHDQRINPRSIGPNIGKLVEEFYQKRPQLHIPLAWMKSEHNKSGIFIFDGQHKAAAQIMLGVRSLPVRVFVDVDADVLITTNFNAGTTLKQVAFDKSVQRHLGSTLYQDKLQRYRTDTARDVNDFTFSEKDLASHFKGQAREIKRYVLDAVRNAVITSQDNKLRDYIDMAGKATEKPISYSSIERTFYSFFIHSDLLETRLDYKTDIGENPRELEVSQLVQLMNIIAEEFYIGKYNFDIGTGQIESKIQKGQVIPLEHLKAFRLSKEEIVYNWLSFVRDLISNYYSTVGGAYYPNKPFQTKFPDQLWINIRNFLRNFAALPFLVNTQLSSTIFSGKRSTDYWQTILKTGESNDGIKVMPHGIILIQMQQPN</sequence>
<gene>
    <name evidence="2" type="ORF">P800_00153</name>
</gene>
<dbReference type="Proteomes" id="UP000018465">
    <property type="component" value="Unassembled WGS sequence"/>
</dbReference>
<dbReference type="InterPro" id="IPR002711">
    <property type="entry name" value="HNH"/>
</dbReference>
<evidence type="ECO:0000313" key="3">
    <source>
        <dbReference type="Proteomes" id="UP000018465"/>
    </source>
</evidence>
<comment type="caution">
    <text evidence="2">The sequence shown here is derived from an EMBL/GenBank/DDBJ whole genome shotgun (WGS) entry which is preliminary data.</text>
</comment>
<dbReference type="EMBL" id="AYHO01000002">
    <property type="protein sequence ID" value="ESJ95349.1"/>
    <property type="molecule type" value="Genomic_DNA"/>
</dbReference>
<dbReference type="SMART" id="SM00507">
    <property type="entry name" value="HNHc"/>
    <property type="match status" value="1"/>
</dbReference>
<dbReference type="Gene3D" id="1.10.30.50">
    <property type="match status" value="1"/>
</dbReference>
<organism evidence="2 3">
    <name type="scientific">Acinetobacter lwoffii NCTC 5866 = CIP 64.10 = NIPH 512</name>
    <dbReference type="NCBI Taxonomy" id="981327"/>
    <lineage>
        <taxon>Bacteria</taxon>
        <taxon>Pseudomonadati</taxon>
        <taxon>Pseudomonadota</taxon>
        <taxon>Gammaproteobacteria</taxon>
        <taxon>Moraxellales</taxon>
        <taxon>Moraxellaceae</taxon>
        <taxon>Acinetobacter</taxon>
    </lineage>
</organism>